<gene>
    <name evidence="1" type="ORF">H9W90_10375</name>
</gene>
<protein>
    <submittedName>
        <fullName evidence="1">Uncharacterized protein</fullName>
    </submittedName>
</protein>
<evidence type="ECO:0000313" key="1">
    <source>
        <dbReference type="EMBL" id="QNM84602.1"/>
    </source>
</evidence>
<dbReference type="EMBL" id="CP060695">
    <property type="protein sequence ID" value="QNM84602.1"/>
    <property type="molecule type" value="Genomic_DNA"/>
</dbReference>
<dbReference type="RefSeq" id="WP_187481531.1">
    <property type="nucleotide sequence ID" value="NZ_CP060695.1"/>
</dbReference>
<keyword evidence="2" id="KW-1185">Reference proteome</keyword>
<dbReference type="Proteomes" id="UP000515808">
    <property type="component" value="Chromosome"/>
</dbReference>
<dbReference type="AlphaFoldDB" id="A0A7G9L7K3"/>
<sequence>MEEREYTCQYCKKDFVPKRRKIQRFCSASCRVSFHRFKNVDVSIKSTNLQIKEEKEESKTKIEQVSVAGVANAALGIGLVEVAKNILISEQDKPATKGDIVRLVANLKRYHKIKNMAVNQFGQIPHFDLEKGELVYFGVKFTINP</sequence>
<reference evidence="1 2" key="1">
    <citation type="submission" date="2020-08" db="EMBL/GenBank/DDBJ databases">
        <title>Polaribacter sp. L12M9 isolated from gut of the Korean scallop.</title>
        <authorList>
            <person name="Jeong Y.S."/>
        </authorList>
    </citation>
    <scope>NUCLEOTIDE SEQUENCE [LARGE SCALE GENOMIC DNA]</scope>
    <source>
        <strain evidence="1 2">L12M9</strain>
    </source>
</reference>
<dbReference type="KEGG" id="ppec:H9W90_10375"/>
<organism evidence="1 2">
    <name type="scientific">Polaribacter pectinis</name>
    <dbReference type="NCBI Taxonomy" id="2738844"/>
    <lineage>
        <taxon>Bacteria</taxon>
        <taxon>Pseudomonadati</taxon>
        <taxon>Bacteroidota</taxon>
        <taxon>Flavobacteriia</taxon>
        <taxon>Flavobacteriales</taxon>
        <taxon>Flavobacteriaceae</taxon>
    </lineage>
</organism>
<evidence type="ECO:0000313" key="2">
    <source>
        <dbReference type="Proteomes" id="UP000515808"/>
    </source>
</evidence>
<name>A0A7G9L7K3_9FLAO</name>
<accession>A0A7G9L7K3</accession>
<proteinExistence type="predicted"/>